<dbReference type="InterPro" id="IPR006813">
    <property type="entry name" value="Glyco_trans_17"/>
</dbReference>
<keyword evidence="1" id="KW-0812">Transmembrane</keyword>
<dbReference type="Pfam" id="PF04724">
    <property type="entry name" value="Glyco_transf_17"/>
    <property type="match status" value="1"/>
</dbReference>
<evidence type="ECO:0008006" key="3">
    <source>
        <dbReference type="Google" id="ProtNLM"/>
    </source>
</evidence>
<name>A0AAW2H9P3_9NEOP</name>
<comment type="caution">
    <text evidence="2">The sequence shown here is derived from an EMBL/GenBank/DDBJ whole genome shotgun (WGS) entry which is preliminary data.</text>
</comment>
<dbReference type="GO" id="GO:0016020">
    <property type="term" value="C:membrane"/>
    <property type="evidence" value="ECO:0007669"/>
    <property type="project" value="InterPro"/>
</dbReference>
<organism evidence="2">
    <name type="scientific">Menopon gallinae</name>
    <name type="common">poultry shaft louse</name>
    <dbReference type="NCBI Taxonomy" id="328185"/>
    <lineage>
        <taxon>Eukaryota</taxon>
        <taxon>Metazoa</taxon>
        <taxon>Ecdysozoa</taxon>
        <taxon>Arthropoda</taxon>
        <taxon>Hexapoda</taxon>
        <taxon>Insecta</taxon>
        <taxon>Pterygota</taxon>
        <taxon>Neoptera</taxon>
        <taxon>Paraneoptera</taxon>
        <taxon>Psocodea</taxon>
        <taxon>Troctomorpha</taxon>
        <taxon>Phthiraptera</taxon>
        <taxon>Amblycera</taxon>
        <taxon>Menoponidae</taxon>
        <taxon>Menopon</taxon>
    </lineage>
</organism>
<keyword evidence="1" id="KW-1133">Transmembrane helix</keyword>
<dbReference type="PANTHER" id="PTHR12224:SF0">
    <property type="entry name" value="BETA-1,4-MANNOSYL-GLYCOPROTEIN 4-BETA-N-ACETYLGLUCOSAMINYLTRANSFERASE"/>
    <property type="match status" value="1"/>
</dbReference>
<keyword evidence="1" id="KW-0472">Membrane</keyword>
<sequence length="440" mass="51359">MHFRFDQNILLLWLFLVLQVVVVICYLSFSSSWKDGKFMQPEELPKSVKFVKDNDKNIVSKLGLEKYKTYYNADIDEEIYLKSENVENYFTLVNNTVCFKFGTDIGYMQRNMGILKENGKCECLPGYHGNDCSLPEVIWRAFIASRQKTVIHKRIGKARRIVHLFSIAHPAQIQQAVIKINELFDTVDLFIVAEANKTEFGESKPFYFKEKLDKGLLKSKQHKILFSPLYIGKGNLQTKFRSENEMIWEKSRKIVQNFRDDDLFILFNNSEIPNPKALLFFKLYDGFSLPIHFRLKWNVYGYYYQHPNKTKTVSTGCTIRMLSDVYKNNPNLIKGMRGLTVGDLNHYGGWLCELCHDPNDILNVIQTVSDFEEVLSKSSDLINTQYLEELIGDGIYIDGKTGLIKNSEDHDLYYSPTYVTNNSWKFDSLMFNFYSKMDYN</sequence>
<accession>A0AAW2H9P3</accession>
<dbReference type="EMBL" id="JARGDH010000005">
    <property type="protein sequence ID" value="KAL0266507.1"/>
    <property type="molecule type" value="Genomic_DNA"/>
</dbReference>
<gene>
    <name evidence="2" type="ORF">PYX00_009022</name>
</gene>
<dbReference type="GO" id="GO:0003830">
    <property type="term" value="F:beta-1,4-mannosylglycoprotein 4-beta-N-acetylglucosaminyltransferase activity"/>
    <property type="evidence" value="ECO:0007669"/>
    <property type="project" value="InterPro"/>
</dbReference>
<feature type="transmembrane region" description="Helical" evidence="1">
    <location>
        <begin position="9"/>
        <end position="29"/>
    </location>
</feature>
<evidence type="ECO:0000256" key="1">
    <source>
        <dbReference type="SAM" id="Phobius"/>
    </source>
</evidence>
<dbReference type="GO" id="GO:0006044">
    <property type="term" value="P:N-acetylglucosamine metabolic process"/>
    <property type="evidence" value="ECO:0007669"/>
    <property type="project" value="TreeGrafter"/>
</dbReference>
<proteinExistence type="predicted"/>
<dbReference type="AlphaFoldDB" id="A0AAW2H9P3"/>
<dbReference type="PANTHER" id="PTHR12224">
    <property type="entry name" value="BETA-1,4-MANNOSYL-GLYCOPROTEIN BETA-1,4-N-ACETYLGLUCOSAMINYL-TRANSFERASE"/>
    <property type="match status" value="1"/>
</dbReference>
<evidence type="ECO:0000313" key="2">
    <source>
        <dbReference type="EMBL" id="KAL0266507.1"/>
    </source>
</evidence>
<reference evidence="2" key="1">
    <citation type="journal article" date="2024" name="Gigascience">
        <title>Chromosome-level genome of the poultry shaft louse Menopon gallinae provides insight into the host-switching and adaptive evolution of parasitic lice.</title>
        <authorList>
            <person name="Xu Y."/>
            <person name="Ma L."/>
            <person name="Liu S."/>
            <person name="Liang Y."/>
            <person name="Liu Q."/>
            <person name="He Z."/>
            <person name="Tian L."/>
            <person name="Duan Y."/>
            <person name="Cai W."/>
            <person name="Li H."/>
            <person name="Song F."/>
        </authorList>
    </citation>
    <scope>NUCLEOTIDE SEQUENCE</scope>
    <source>
        <strain evidence="2">Cailab_2023a</strain>
    </source>
</reference>
<protein>
    <recommendedName>
        <fullName evidence="3">Beta-1,4-mannosyl-glycoprotein 4-beta-N-acetylglucosaminyltransferase</fullName>
    </recommendedName>
</protein>